<gene>
    <name evidence="7" type="ORF">ACFFHM_17770</name>
</gene>
<dbReference type="Pfam" id="PF00072">
    <property type="entry name" value="Response_reg"/>
    <property type="match status" value="1"/>
</dbReference>
<evidence type="ECO:0000256" key="3">
    <source>
        <dbReference type="ARBA" id="ARBA00023163"/>
    </source>
</evidence>
<dbReference type="SUPFAM" id="SSF46689">
    <property type="entry name" value="Homeodomain-like"/>
    <property type="match status" value="2"/>
</dbReference>
<keyword evidence="2" id="KW-0238">DNA-binding</keyword>
<dbReference type="SUPFAM" id="SSF52172">
    <property type="entry name" value="CheY-like"/>
    <property type="match status" value="1"/>
</dbReference>
<organism evidence="7 8">
    <name type="scientific">Halalkalibacter kiskunsagensis</name>
    <dbReference type="NCBI Taxonomy" id="1548599"/>
    <lineage>
        <taxon>Bacteria</taxon>
        <taxon>Bacillati</taxon>
        <taxon>Bacillota</taxon>
        <taxon>Bacilli</taxon>
        <taxon>Bacillales</taxon>
        <taxon>Bacillaceae</taxon>
        <taxon>Halalkalibacter</taxon>
    </lineage>
</organism>
<dbReference type="Gene3D" id="3.40.50.2300">
    <property type="match status" value="1"/>
</dbReference>
<dbReference type="InterPro" id="IPR041522">
    <property type="entry name" value="CdaR_GGDEF"/>
</dbReference>
<dbReference type="SMART" id="SM00342">
    <property type="entry name" value="HTH_ARAC"/>
    <property type="match status" value="1"/>
</dbReference>
<dbReference type="CDD" id="cd17536">
    <property type="entry name" value="REC_YesN-like"/>
    <property type="match status" value="1"/>
</dbReference>
<protein>
    <submittedName>
        <fullName evidence="7">Response regulator</fullName>
    </submittedName>
</protein>
<dbReference type="InterPro" id="IPR009057">
    <property type="entry name" value="Homeodomain-like_sf"/>
</dbReference>
<dbReference type="SMART" id="SM00448">
    <property type="entry name" value="REC"/>
    <property type="match status" value="1"/>
</dbReference>
<dbReference type="InterPro" id="IPR018060">
    <property type="entry name" value="HTH_AraC"/>
</dbReference>
<keyword evidence="1" id="KW-0805">Transcription regulation</keyword>
<comment type="caution">
    <text evidence="7">The sequence shown here is derived from an EMBL/GenBank/DDBJ whole genome shotgun (WGS) entry which is preliminary data.</text>
</comment>
<reference evidence="7 8" key="1">
    <citation type="submission" date="2024-09" db="EMBL/GenBank/DDBJ databases">
        <authorList>
            <person name="Sun Q."/>
            <person name="Mori K."/>
        </authorList>
    </citation>
    <scope>NUCLEOTIDE SEQUENCE [LARGE SCALE GENOMIC DNA]</scope>
    <source>
        <strain evidence="7 8">NCAIM B.02610</strain>
    </source>
</reference>
<dbReference type="EMBL" id="JBHLUX010000069">
    <property type="protein sequence ID" value="MFC0472286.1"/>
    <property type="molecule type" value="Genomic_DNA"/>
</dbReference>
<feature type="domain" description="HTH araC/xylS-type" evidence="5">
    <location>
        <begin position="410"/>
        <end position="508"/>
    </location>
</feature>
<feature type="modified residue" description="4-aspartylphosphate" evidence="4">
    <location>
        <position position="52"/>
    </location>
</feature>
<dbReference type="Proteomes" id="UP001589838">
    <property type="component" value="Unassembled WGS sequence"/>
</dbReference>
<dbReference type="InterPro" id="IPR011006">
    <property type="entry name" value="CheY-like_superfamily"/>
</dbReference>
<proteinExistence type="predicted"/>
<dbReference type="Pfam" id="PF17853">
    <property type="entry name" value="GGDEF_2"/>
    <property type="match status" value="1"/>
</dbReference>
<evidence type="ECO:0000259" key="6">
    <source>
        <dbReference type="PROSITE" id="PS50110"/>
    </source>
</evidence>
<evidence type="ECO:0000256" key="4">
    <source>
        <dbReference type="PROSITE-ProRule" id="PRU00169"/>
    </source>
</evidence>
<dbReference type="PANTHER" id="PTHR43280:SF2">
    <property type="entry name" value="HTH-TYPE TRANSCRIPTIONAL REGULATOR EXSA"/>
    <property type="match status" value="1"/>
</dbReference>
<keyword evidence="4" id="KW-0597">Phosphoprotein</keyword>
<dbReference type="PRINTS" id="PR00032">
    <property type="entry name" value="HTHARAC"/>
</dbReference>
<dbReference type="RefSeq" id="WP_335964049.1">
    <property type="nucleotide sequence ID" value="NZ_JAXBLX010000075.1"/>
</dbReference>
<dbReference type="InterPro" id="IPR001789">
    <property type="entry name" value="Sig_transdc_resp-reg_receiver"/>
</dbReference>
<keyword evidence="3" id="KW-0804">Transcription</keyword>
<evidence type="ECO:0000313" key="8">
    <source>
        <dbReference type="Proteomes" id="UP001589838"/>
    </source>
</evidence>
<dbReference type="InterPro" id="IPR020449">
    <property type="entry name" value="Tscrpt_reg_AraC-type_HTH"/>
</dbReference>
<name>A0ABV6KG34_9BACI</name>
<dbReference type="PROSITE" id="PS50110">
    <property type="entry name" value="RESPONSE_REGULATORY"/>
    <property type="match status" value="1"/>
</dbReference>
<feature type="domain" description="Response regulatory" evidence="6">
    <location>
        <begin position="1"/>
        <end position="117"/>
    </location>
</feature>
<accession>A0ABV6KG34</accession>
<evidence type="ECO:0000256" key="2">
    <source>
        <dbReference type="ARBA" id="ARBA00023125"/>
    </source>
</evidence>
<evidence type="ECO:0000313" key="7">
    <source>
        <dbReference type="EMBL" id="MFC0472286.1"/>
    </source>
</evidence>
<dbReference type="PROSITE" id="PS01124">
    <property type="entry name" value="HTH_ARAC_FAMILY_2"/>
    <property type="match status" value="1"/>
</dbReference>
<dbReference type="Pfam" id="PF12833">
    <property type="entry name" value="HTH_18"/>
    <property type="match status" value="1"/>
</dbReference>
<sequence length="521" mass="60153">MVIVDDEKVVIDGLTSAIDWAEYQVEIVGTATDGRTALHIIEETKPHIVMVDIRMPGMNGLELIHKSKALSSNAVFIIISAYTQFDYAKRALELEAVDYLTKPIELEEIINSVQRAIKKYEKNNDVSSKSKEIEAYKSKLDDKYILHSIIGNKINTHELDSRINSCMVLVCCLNFSEWPSNFKNQVEVFLIRLKDHFKKSLVVPYLYIIEDKLVVAFTSKHENNGTNSIIKEFSTLLEKEVGSLPLIGVGNVQTSLSTIQQSYREALEALTIGLYVNQSMTFYSNLEKMNRHIGSKVITMIDNYFNSKDVDLNNIPQLINKVLEYSMQKMLEPGSAKYLCFKLINNIYDYIHQEFDLNVETILGEKYEINNQLNQLKSIDDIRGWLLNKVNVLIHYMNNNQLSHKEKLIIDVKKYVNENFNKDITLDEVAELYYISPAYLSNIFSKKFGVTMFEFIIDKRIRTAKKLLQTTNYKVSEISKQVGYSNQRYFNQVFKKHVGTSPGRYRSERSIKQDLEIKVEI</sequence>
<dbReference type="PANTHER" id="PTHR43280">
    <property type="entry name" value="ARAC-FAMILY TRANSCRIPTIONAL REGULATOR"/>
    <property type="match status" value="1"/>
</dbReference>
<keyword evidence="8" id="KW-1185">Reference proteome</keyword>
<evidence type="ECO:0000256" key="1">
    <source>
        <dbReference type="ARBA" id="ARBA00023015"/>
    </source>
</evidence>
<evidence type="ECO:0000259" key="5">
    <source>
        <dbReference type="PROSITE" id="PS01124"/>
    </source>
</evidence>
<dbReference type="Gene3D" id="1.10.10.60">
    <property type="entry name" value="Homeodomain-like"/>
    <property type="match status" value="2"/>
</dbReference>